<dbReference type="SUPFAM" id="SSF55729">
    <property type="entry name" value="Acyl-CoA N-acyltransferases (Nat)"/>
    <property type="match status" value="1"/>
</dbReference>
<organism evidence="1 2">
    <name type="scientific">Paenibacillus agaridevorans</name>
    <dbReference type="NCBI Taxonomy" id="171404"/>
    <lineage>
        <taxon>Bacteria</taxon>
        <taxon>Bacillati</taxon>
        <taxon>Bacillota</taxon>
        <taxon>Bacilli</taxon>
        <taxon>Bacillales</taxon>
        <taxon>Paenibacillaceae</taxon>
        <taxon>Paenibacillus</taxon>
    </lineage>
</organism>
<dbReference type="AlphaFoldDB" id="A0A2R5ENU8"/>
<dbReference type="GO" id="GO:0016410">
    <property type="term" value="F:N-acyltransferase activity"/>
    <property type="evidence" value="ECO:0007669"/>
    <property type="project" value="TreeGrafter"/>
</dbReference>
<accession>A0A2R5ENU8</accession>
<dbReference type="PANTHER" id="PTHR31438">
    <property type="entry name" value="LYSINE N-ACYLTRANSFERASE C17G9.06C-RELATED"/>
    <property type="match status" value="1"/>
</dbReference>
<gene>
    <name evidence="1" type="ORF">PAT3040_02819</name>
</gene>
<comment type="caution">
    <text evidence="1">The sequence shown here is derived from an EMBL/GenBank/DDBJ whole genome shotgun (WGS) entry which is preliminary data.</text>
</comment>
<dbReference type="Proteomes" id="UP000245202">
    <property type="component" value="Unassembled WGS sequence"/>
</dbReference>
<reference evidence="1 2" key="1">
    <citation type="submission" date="2017-08" db="EMBL/GenBank/DDBJ databases">
        <title>Substantial Increase in Enzyme Production by Combined Drug-Resistance Mutations in Paenibacillus agaridevorans.</title>
        <authorList>
            <person name="Tanaka Y."/>
            <person name="Funane K."/>
            <person name="Hosaka T."/>
            <person name="Shiwa Y."/>
            <person name="Fujita N."/>
            <person name="Miyazaki T."/>
            <person name="Yoshikawa H."/>
            <person name="Murakami K."/>
            <person name="Kasahara K."/>
            <person name="Inaoka T."/>
            <person name="Hiraga Y."/>
            <person name="Ochi K."/>
        </authorList>
    </citation>
    <scope>NUCLEOTIDE SEQUENCE [LARGE SCALE GENOMIC DNA]</scope>
    <source>
        <strain evidence="1 2">T-3040</strain>
    </source>
</reference>
<evidence type="ECO:0000313" key="1">
    <source>
        <dbReference type="EMBL" id="GBG08247.1"/>
    </source>
</evidence>
<evidence type="ECO:0000313" key="2">
    <source>
        <dbReference type="Proteomes" id="UP000245202"/>
    </source>
</evidence>
<protein>
    <submittedName>
        <fullName evidence="1">Putative GNAT family N-acetyltransferase</fullName>
    </submittedName>
</protein>
<dbReference type="Gene3D" id="3.40.630.30">
    <property type="match status" value="1"/>
</dbReference>
<dbReference type="EMBL" id="BDQX01000161">
    <property type="protein sequence ID" value="GBG08247.1"/>
    <property type="molecule type" value="Genomic_DNA"/>
</dbReference>
<keyword evidence="2" id="KW-1185">Reference proteome</keyword>
<keyword evidence="1" id="KW-0808">Transferase</keyword>
<dbReference type="Pfam" id="PF13523">
    <property type="entry name" value="Acetyltransf_8"/>
    <property type="match status" value="1"/>
</dbReference>
<name>A0A2R5ENU8_9BACL</name>
<dbReference type="InterPro" id="IPR016181">
    <property type="entry name" value="Acyl_CoA_acyltransferase"/>
</dbReference>
<dbReference type="PANTHER" id="PTHR31438:SF1">
    <property type="entry name" value="LYSINE N-ACYLTRANSFERASE C17G9.06C-RELATED"/>
    <property type="match status" value="1"/>
</dbReference>
<proteinExistence type="predicted"/>
<sequence>MKTTIQNKSKVGSSMILYESNGITVRKLEIKDQKHLVSWLNDPLVLTYYEGRDRPHDLEMIKENFYTNDEEEKRCLIEYNHKPIGYIQFYLIDEETSKKFGYYDLNETIYGTDQFIGETKYWNQEIAKQLMKSMIG</sequence>